<dbReference type="EMBL" id="KV454414">
    <property type="protein sequence ID" value="ODQ63509.1"/>
    <property type="molecule type" value="Genomic_DNA"/>
</dbReference>
<sequence length="856" mass="96972">MNDLGNLRDNLIINLIDALPLAVELNHDTELAWQALKNSENANSTEDCKDSPLRAIHTTEEFVRYLNQQNKSNEQTLDEILLTSSKIFSGIFMNQLASWIKWKTEHDLGLRSSGDVASDNQLTSILDILKWHWLNFYYRALERYGVFVKRSCQVPSWFTRVPFTNKPMSEYQKKRHLYSQTSRSKVPLPCSSKSKDTVNGSHKSRPPYSSRRDLKWGEYSRYLKLLKSAQDFYMGLLSTVIVAAVPQAVAKIIYDALGIKKGLIVNSRSGIRGNDMADKIPGLLNRILRQDSTEKPSLSLCLQISDDIGLSERLRWVLFNRDFTSEGSIILILQFLISALGDLARYKSFNDVVCTDASHSNVRQETSMKISDPLLSGQVLRSPLCQMRKSKKVKIKFDYTAKYYMLAHRLNPSDGNTLLKLGKLAQSCGDEFSAVYFTLKACLVSGYGGVLGNRSSSGVLGAYKNLNFLLHRLKSRQSSVDRNGAFLWKRSTEPVIRYGQYEQNEVLGDLNIILNDFLLEYAQVLSYNRQDESVLSVEPKKGIVGATATQKDFFYSYKRTGFSANRTAPLYRLKQEVENESIPLAILVRIVVLTICGLESERNLSTRLLGPERVDDSTRMKRILQLDLKVLQVVTQILESCISSSTVQNPRLATASTCQFSRMKLILPSLRLFLAWWVPYLSLYSVSLAQSFDVTKACGRLCEVLVIITQKLQIHDFAGFDSPSPSSSPPKQFCFRFDYTVPMLITVDRTRYKQLNPAVETSFKAEIFPMIEEFESLGLGIFPSNGQLSDIPVDFNTETPKRSCLPGYDKVSADRIQFVLASCIKLAQFAGINYDQMGKDGLKLPIRFRDGYFYML</sequence>
<protein>
    <submittedName>
        <fullName evidence="2">Uncharacterized protein</fullName>
    </submittedName>
</protein>
<evidence type="ECO:0000313" key="2">
    <source>
        <dbReference type="EMBL" id="ODQ63509.1"/>
    </source>
</evidence>
<accession>A0A1E3PDI4</accession>
<dbReference type="InterPro" id="IPR011990">
    <property type="entry name" value="TPR-like_helical_dom_sf"/>
</dbReference>
<evidence type="ECO:0000313" key="3">
    <source>
        <dbReference type="Proteomes" id="UP000095009"/>
    </source>
</evidence>
<evidence type="ECO:0000256" key="1">
    <source>
        <dbReference type="SAM" id="MobiDB-lite"/>
    </source>
</evidence>
<dbReference type="Gene3D" id="1.25.40.10">
    <property type="entry name" value="Tetratricopeptide repeat domain"/>
    <property type="match status" value="1"/>
</dbReference>
<organism evidence="2 3">
    <name type="scientific">Nadsonia fulvescens var. elongata DSM 6958</name>
    <dbReference type="NCBI Taxonomy" id="857566"/>
    <lineage>
        <taxon>Eukaryota</taxon>
        <taxon>Fungi</taxon>
        <taxon>Dikarya</taxon>
        <taxon>Ascomycota</taxon>
        <taxon>Saccharomycotina</taxon>
        <taxon>Dipodascomycetes</taxon>
        <taxon>Dipodascales</taxon>
        <taxon>Dipodascales incertae sedis</taxon>
        <taxon>Nadsonia</taxon>
    </lineage>
</organism>
<name>A0A1E3PDI4_9ASCO</name>
<reference evidence="2 3" key="1">
    <citation type="journal article" date="2016" name="Proc. Natl. Acad. Sci. U.S.A.">
        <title>Comparative genomics of biotechnologically important yeasts.</title>
        <authorList>
            <person name="Riley R."/>
            <person name="Haridas S."/>
            <person name="Wolfe K.H."/>
            <person name="Lopes M.R."/>
            <person name="Hittinger C.T."/>
            <person name="Goeker M."/>
            <person name="Salamov A.A."/>
            <person name="Wisecaver J.H."/>
            <person name="Long T.M."/>
            <person name="Calvey C.H."/>
            <person name="Aerts A.L."/>
            <person name="Barry K.W."/>
            <person name="Choi C."/>
            <person name="Clum A."/>
            <person name="Coughlan A.Y."/>
            <person name="Deshpande S."/>
            <person name="Douglass A.P."/>
            <person name="Hanson S.J."/>
            <person name="Klenk H.-P."/>
            <person name="LaButti K.M."/>
            <person name="Lapidus A."/>
            <person name="Lindquist E.A."/>
            <person name="Lipzen A.M."/>
            <person name="Meier-Kolthoff J.P."/>
            <person name="Ohm R.A."/>
            <person name="Otillar R.P."/>
            <person name="Pangilinan J.L."/>
            <person name="Peng Y."/>
            <person name="Rokas A."/>
            <person name="Rosa C.A."/>
            <person name="Scheuner C."/>
            <person name="Sibirny A.A."/>
            <person name="Slot J.C."/>
            <person name="Stielow J.B."/>
            <person name="Sun H."/>
            <person name="Kurtzman C.P."/>
            <person name="Blackwell M."/>
            <person name="Grigoriev I.V."/>
            <person name="Jeffries T.W."/>
        </authorList>
    </citation>
    <scope>NUCLEOTIDE SEQUENCE [LARGE SCALE GENOMIC DNA]</scope>
    <source>
        <strain evidence="2 3">DSM 6958</strain>
    </source>
</reference>
<dbReference type="SUPFAM" id="SSF48452">
    <property type="entry name" value="TPR-like"/>
    <property type="match status" value="1"/>
</dbReference>
<proteinExistence type="predicted"/>
<dbReference type="Proteomes" id="UP000095009">
    <property type="component" value="Unassembled WGS sequence"/>
</dbReference>
<gene>
    <name evidence="2" type="ORF">NADFUDRAFT_67539</name>
</gene>
<feature type="region of interest" description="Disordered" evidence="1">
    <location>
        <begin position="174"/>
        <end position="209"/>
    </location>
</feature>
<dbReference type="AlphaFoldDB" id="A0A1E3PDI4"/>
<keyword evidence="3" id="KW-1185">Reference proteome</keyword>